<name>A0AAD5U4F7_9FUNG</name>
<dbReference type="PANTHER" id="PTHR14950:SF37">
    <property type="entry name" value="ENDORIBONUCLEASE DICER"/>
    <property type="match status" value="1"/>
</dbReference>
<comment type="similarity">
    <text evidence="11">Belongs to the helicase family. Dicer subfamily.</text>
</comment>
<organism evidence="15 16">
    <name type="scientific">Clydaea vesicula</name>
    <dbReference type="NCBI Taxonomy" id="447962"/>
    <lineage>
        <taxon>Eukaryota</taxon>
        <taxon>Fungi</taxon>
        <taxon>Fungi incertae sedis</taxon>
        <taxon>Chytridiomycota</taxon>
        <taxon>Chytridiomycota incertae sedis</taxon>
        <taxon>Chytridiomycetes</taxon>
        <taxon>Lobulomycetales</taxon>
        <taxon>Lobulomycetaceae</taxon>
        <taxon>Clydaea</taxon>
    </lineage>
</organism>
<evidence type="ECO:0000256" key="3">
    <source>
        <dbReference type="ARBA" id="ARBA00022723"/>
    </source>
</evidence>
<protein>
    <submittedName>
        <fullName evidence="15">Uncharacterized protein</fullName>
    </submittedName>
</protein>
<dbReference type="EMBL" id="JADGJW010000254">
    <property type="protein sequence ID" value="KAJ3221063.1"/>
    <property type="molecule type" value="Genomic_DNA"/>
</dbReference>
<dbReference type="PROSITE" id="PS00517">
    <property type="entry name" value="RNASE_3_1"/>
    <property type="match status" value="1"/>
</dbReference>
<dbReference type="InterPro" id="IPR011545">
    <property type="entry name" value="DEAD/DEAH_box_helicase_dom"/>
</dbReference>
<evidence type="ECO:0000256" key="11">
    <source>
        <dbReference type="ARBA" id="ARBA00035116"/>
    </source>
</evidence>
<keyword evidence="4" id="KW-0677">Repeat</keyword>
<accession>A0AAD5U4F7</accession>
<dbReference type="Pfam" id="PF00636">
    <property type="entry name" value="Ribonuclease_3"/>
    <property type="match status" value="2"/>
</dbReference>
<dbReference type="GO" id="GO:0003723">
    <property type="term" value="F:RNA binding"/>
    <property type="evidence" value="ECO:0007669"/>
    <property type="project" value="UniProtKB-KW"/>
</dbReference>
<evidence type="ECO:0000256" key="5">
    <source>
        <dbReference type="ARBA" id="ARBA00022741"/>
    </source>
</evidence>
<feature type="domain" description="Helicase C-terminal" evidence="14">
    <location>
        <begin position="397"/>
        <end position="575"/>
    </location>
</feature>
<feature type="domain" description="RNase III" evidence="12">
    <location>
        <begin position="1558"/>
        <end position="1711"/>
    </location>
</feature>
<evidence type="ECO:0000313" key="15">
    <source>
        <dbReference type="EMBL" id="KAJ3221063.1"/>
    </source>
</evidence>
<evidence type="ECO:0000256" key="7">
    <source>
        <dbReference type="ARBA" id="ARBA00022806"/>
    </source>
</evidence>
<dbReference type="Pfam" id="PF00270">
    <property type="entry name" value="DEAD"/>
    <property type="match status" value="1"/>
</dbReference>
<keyword evidence="5" id="KW-0547">Nucleotide-binding</keyword>
<dbReference type="Gene3D" id="2.170.260.10">
    <property type="entry name" value="paz domain"/>
    <property type="match status" value="1"/>
</dbReference>
<dbReference type="PROSITE" id="PS50142">
    <property type="entry name" value="RNASE_3_2"/>
    <property type="match status" value="2"/>
</dbReference>
<dbReference type="InterPro" id="IPR027417">
    <property type="entry name" value="P-loop_NTPase"/>
</dbReference>
<dbReference type="GO" id="GO:0006396">
    <property type="term" value="P:RNA processing"/>
    <property type="evidence" value="ECO:0007669"/>
    <property type="project" value="InterPro"/>
</dbReference>
<dbReference type="SUPFAM" id="SSF52540">
    <property type="entry name" value="P-loop containing nucleoside triphosphate hydrolases"/>
    <property type="match status" value="1"/>
</dbReference>
<dbReference type="GO" id="GO:0004525">
    <property type="term" value="F:ribonuclease III activity"/>
    <property type="evidence" value="ECO:0007669"/>
    <property type="project" value="InterPro"/>
</dbReference>
<feature type="domain" description="Helicase ATP-binding" evidence="13">
    <location>
        <begin position="25"/>
        <end position="236"/>
    </location>
</feature>
<dbReference type="GO" id="GO:0004386">
    <property type="term" value="F:helicase activity"/>
    <property type="evidence" value="ECO:0007669"/>
    <property type="project" value="UniProtKB-KW"/>
</dbReference>
<keyword evidence="7" id="KW-0347">Helicase</keyword>
<dbReference type="PANTHER" id="PTHR14950">
    <property type="entry name" value="DICER-RELATED"/>
    <property type="match status" value="1"/>
</dbReference>
<evidence type="ECO:0000256" key="10">
    <source>
        <dbReference type="ARBA" id="ARBA00022884"/>
    </source>
</evidence>
<dbReference type="PROSITE" id="PS51194">
    <property type="entry name" value="HELICASE_CTER"/>
    <property type="match status" value="1"/>
</dbReference>
<dbReference type="CDD" id="cd00593">
    <property type="entry name" value="RIBOc"/>
    <property type="match status" value="2"/>
</dbReference>
<evidence type="ECO:0000256" key="9">
    <source>
        <dbReference type="ARBA" id="ARBA00022842"/>
    </source>
</evidence>
<dbReference type="FunFam" id="1.10.1520.10:FF:000004">
    <property type="entry name" value="Endoribonuclease dicer-like 1"/>
    <property type="match status" value="1"/>
</dbReference>
<dbReference type="SMART" id="SM00535">
    <property type="entry name" value="RIBOc"/>
    <property type="match status" value="2"/>
</dbReference>
<dbReference type="CDD" id="cd18034">
    <property type="entry name" value="DEXHc_dicer"/>
    <property type="match status" value="1"/>
</dbReference>
<dbReference type="InterPro" id="IPR000999">
    <property type="entry name" value="RNase_III_dom"/>
</dbReference>
<dbReference type="GO" id="GO:0046872">
    <property type="term" value="F:metal ion binding"/>
    <property type="evidence" value="ECO:0007669"/>
    <property type="project" value="UniProtKB-KW"/>
</dbReference>
<dbReference type="SUPFAM" id="SSF69065">
    <property type="entry name" value="RNase III domain-like"/>
    <property type="match status" value="2"/>
</dbReference>
<dbReference type="InterPro" id="IPR003100">
    <property type="entry name" value="PAZ_dom"/>
</dbReference>
<comment type="cofactor">
    <cofactor evidence="1">
        <name>Mn(2+)</name>
        <dbReference type="ChEBI" id="CHEBI:29035"/>
    </cofactor>
</comment>
<evidence type="ECO:0000259" key="13">
    <source>
        <dbReference type="PROSITE" id="PS51192"/>
    </source>
</evidence>
<keyword evidence="9" id="KW-0460">Magnesium</keyword>
<evidence type="ECO:0000256" key="4">
    <source>
        <dbReference type="ARBA" id="ARBA00022737"/>
    </source>
</evidence>
<keyword evidence="8" id="KW-0067">ATP-binding</keyword>
<dbReference type="InterPro" id="IPR014001">
    <property type="entry name" value="Helicase_ATP-bd"/>
</dbReference>
<keyword evidence="3" id="KW-0479">Metal-binding</keyword>
<dbReference type="GO" id="GO:0005524">
    <property type="term" value="F:ATP binding"/>
    <property type="evidence" value="ECO:0007669"/>
    <property type="project" value="UniProtKB-KW"/>
</dbReference>
<dbReference type="InterPro" id="IPR001650">
    <property type="entry name" value="Helicase_C-like"/>
</dbReference>
<evidence type="ECO:0000256" key="1">
    <source>
        <dbReference type="ARBA" id="ARBA00001936"/>
    </source>
</evidence>
<gene>
    <name evidence="15" type="ORF">HK099_003801</name>
</gene>
<dbReference type="InterPro" id="IPR036389">
    <property type="entry name" value="RNase_III_sf"/>
</dbReference>
<keyword evidence="10" id="KW-0694">RNA-binding</keyword>
<feature type="domain" description="RNase III" evidence="12">
    <location>
        <begin position="1340"/>
        <end position="1483"/>
    </location>
</feature>
<evidence type="ECO:0000256" key="2">
    <source>
        <dbReference type="ARBA" id="ARBA00001946"/>
    </source>
</evidence>
<reference evidence="15" key="1">
    <citation type="submission" date="2020-05" db="EMBL/GenBank/DDBJ databases">
        <title>Phylogenomic resolution of chytrid fungi.</title>
        <authorList>
            <person name="Stajich J.E."/>
            <person name="Amses K."/>
            <person name="Simmons R."/>
            <person name="Seto K."/>
            <person name="Myers J."/>
            <person name="Bonds A."/>
            <person name="Quandt C.A."/>
            <person name="Barry K."/>
            <person name="Liu P."/>
            <person name="Grigoriev I."/>
            <person name="Longcore J.E."/>
            <person name="James T.Y."/>
        </authorList>
    </citation>
    <scope>NUCLEOTIDE SEQUENCE</scope>
    <source>
        <strain evidence="15">JEL0476</strain>
    </source>
</reference>
<sequence length="1834" mass="208611">MNEKELKEKEMVKKRETPRPYQIQLFEMAIGSNVIAYLDTGAGKTLVSILLMDHFSQPLIQIDMNEHFNSIRDKTNLNLIEINPDVLRQSLSQPQPKKIVFLVPTILLVSQQASKVKMNTNLEVGEYTSEEVSSVSSWDAVGWLNEFSKRNVFIMTPQIFLNLLRHGFIVLKRDISLLIFDECHHAFGNHPYNHIMQEFYHTLPTNQRPKVFGMTASPIYQNIVTHTDSKAKLTELQANLDSKIITVENRNSMKNFIAKPKEIIVEYEPSTCSVENLEAATSNNVSLSAKYFKYHRSLLLKRKAELEIITKNAPESKDETANKELMKIKKCILINEQIVVELGAFCGGLAAELYSKDFKLKSNIISNLVEDQTITENQAIVSCPSIHEILPDDLSPKLNLLFKLLRERDLRCESVSDFSGIVFVDRRITADIISKAINYFSAHLFSKVLSTSAVGGGNGKKREVHNFKNEKKKGLDDFREGKANLVVATRVAEEGVDVYDPACRLVVIFDLLRSSSGYVQSRGRARHLLGSEYIIMIRRDDSAALQSLSKARMAELMTRNISTSGELESISDSLKIRARDSEIISGLVGELKDSSDLVTKIGATAAPNSAGEFLARYFGAWNNFLTKKFQKLPSLCKITNCNWSPTKGNENFSFLVFQLKDSDEEAKESFVECTKMQKVIVDEEANHTEDNTSMADYGYVYCLLVPVTSSLQSFISTVKESVPKIVKEKLNCLSQTDVSFLPIFGSVRFTKKSAFQSASFEAIKLLYKLGALNEHLLIAFQPNSAADSEEKLYQKKGSTFSAKKIILANQDKLLFYLLKTSTNSDIADVPGEAKYKHQLSSVLTINTEWDQKYLYSVASPLSTKHLIPLYVTILSFGPEYEVYGRDCNPPVCPTYHLFNSPLFPTQLPEDWNNFYYFPTYSSFVSSTKEPRKSFAILSKKAIPSKDIPPFLIQLSEKVACKVKCLNWIETYDEEQGERDCYRPVEFSEDEFAKILNFQEKFWDFCLAPNKNLPKLDQNLKKKNIQQSPYFLLPMSGSPILFQKKNETVETFNADLLFSHLKAKETKTYTFEELLDPPFCHWYIDWETVNHTTSASRISLSKWVNEITAITVNLCDDYEAQKGRKRKIDVVLQDAVEDASLLHNRNQFNFEIEAQTEDDYQDLMSIDESSKIENSKTDFFSFYNRESSFTTLYNKILSTKEKNVYKLLKKKNINKNIIVKVDEILFQTLCIGKHNKIPYLLSKVLYDRHPTDTFSLKSENDKLISFVDYYKNKELEVKDLEASLIQARLCGYISNWNPKQPSPLNVKEVELVPEFFDVIPFSSELFHLSQAFPSILHEVEMYTLVDDFRLSMQLPLVTNSTLFTAFSATSAGNSSNYERLENLGDSFLKFAVTLDVYRKNPQASEGEMNVKRVAVISNSNLYNIAIKCGFEKILFVYPFNAKHFTPPGRKNLLIEEDSLLKIIGKKPLADCVEALIGAYYVDGGQDIALKFMHKIELVSDTVDEKVCTKEYAIDTHKDDSIKVKITDRVSEITMTTLTESVLPIKYNVSGSVYKFPFSLKTLEIILNYQFKNKNLAIEAFLHPSFQTGVSYQQLEFLGDAVLDWVLTRFLYNSNANSSPGDLSVLRQAIVCNESLAWLSISLGLNKLLLSKSQSLEQCISSFVTYHFQNENSATNDLEQEGEETMKDFELEAPKVLGDIFESCAGAVFVDCGYSLEIFWNVFKPLMINFITKFTDPKVLCKSPIRIFCEFVQKFGFSITRDLIFNFQISENKVFCEVRMFQSTINVLLGTGNGNTKHSAKKQACFNCLEDIKKNSSPLVTDIDKLVLELKKNIVH</sequence>
<comment type="cofactor">
    <cofactor evidence="2">
        <name>Mg(2+)</name>
        <dbReference type="ChEBI" id="CHEBI:18420"/>
    </cofactor>
</comment>
<proteinExistence type="inferred from homology"/>
<keyword evidence="16" id="KW-1185">Reference proteome</keyword>
<dbReference type="PROSITE" id="PS51192">
    <property type="entry name" value="HELICASE_ATP_BIND_1"/>
    <property type="match status" value="1"/>
</dbReference>
<dbReference type="Proteomes" id="UP001211065">
    <property type="component" value="Unassembled WGS sequence"/>
</dbReference>
<evidence type="ECO:0000256" key="8">
    <source>
        <dbReference type="ARBA" id="ARBA00022840"/>
    </source>
</evidence>
<keyword evidence="6" id="KW-0378">Hydrolase</keyword>
<dbReference type="SMART" id="SM00949">
    <property type="entry name" value="PAZ"/>
    <property type="match status" value="1"/>
</dbReference>
<dbReference type="Gene3D" id="3.40.50.300">
    <property type="entry name" value="P-loop containing nucleotide triphosphate hydrolases"/>
    <property type="match status" value="2"/>
</dbReference>
<dbReference type="SMART" id="SM00490">
    <property type="entry name" value="HELICc"/>
    <property type="match status" value="1"/>
</dbReference>
<dbReference type="Gene3D" id="1.10.1520.10">
    <property type="entry name" value="Ribonuclease III domain"/>
    <property type="match status" value="2"/>
</dbReference>
<dbReference type="Pfam" id="PF03368">
    <property type="entry name" value="Dicer_dimer"/>
    <property type="match status" value="1"/>
</dbReference>
<dbReference type="InterPro" id="IPR005034">
    <property type="entry name" value="Dicer_dimerisation"/>
</dbReference>
<evidence type="ECO:0000259" key="14">
    <source>
        <dbReference type="PROSITE" id="PS51194"/>
    </source>
</evidence>
<dbReference type="Pfam" id="PF00271">
    <property type="entry name" value="Helicase_C"/>
    <property type="match status" value="1"/>
</dbReference>
<evidence type="ECO:0000313" key="16">
    <source>
        <dbReference type="Proteomes" id="UP001211065"/>
    </source>
</evidence>
<dbReference type="SMART" id="SM00487">
    <property type="entry name" value="DEXDc"/>
    <property type="match status" value="1"/>
</dbReference>
<evidence type="ECO:0000259" key="12">
    <source>
        <dbReference type="PROSITE" id="PS50142"/>
    </source>
</evidence>
<evidence type="ECO:0000256" key="6">
    <source>
        <dbReference type="ARBA" id="ARBA00022801"/>
    </source>
</evidence>
<comment type="caution">
    <text evidence="15">The sequence shown here is derived from an EMBL/GenBank/DDBJ whole genome shotgun (WGS) entry which is preliminary data.</text>
</comment>